<sequence length="56" mass="6336">MAGPPKEVKHENLGIDEQGSHSMGQKQNSDSWPTKRLQTLALGLHLHFNNQLTHYD</sequence>
<name>A0ACD1I1G7_9EURO</name>
<organism evidence="1 2">
    <name type="scientific">Aspergillus costaricaensis CBS 115574</name>
    <dbReference type="NCBI Taxonomy" id="1448317"/>
    <lineage>
        <taxon>Eukaryota</taxon>
        <taxon>Fungi</taxon>
        <taxon>Dikarya</taxon>
        <taxon>Ascomycota</taxon>
        <taxon>Pezizomycotina</taxon>
        <taxon>Eurotiomycetes</taxon>
        <taxon>Eurotiomycetidae</taxon>
        <taxon>Eurotiales</taxon>
        <taxon>Aspergillaceae</taxon>
        <taxon>Aspergillus</taxon>
        <taxon>Aspergillus subgen. Circumdati</taxon>
    </lineage>
</organism>
<keyword evidence="2" id="KW-1185">Reference proteome</keyword>
<protein>
    <submittedName>
        <fullName evidence="1">Uncharacterized protein</fullName>
    </submittedName>
</protein>
<accession>A0ACD1I1G7</accession>
<evidence type="ECO:0000313" key="1">
    <source>
        <dbReference type="EMBL" id="RAK84340.1"/>
    </source>
</evidence>
<reference evidence="1" key="1">
    <citation type="submission" date="2018-02" db="EMBL/GenBank/DDBJ databases">
        <title>The genomes of Aspergillus section Nigri reveals drivers in fungal speciation.</title>
        <authorList>
            <consortium name="DOE Joint Genome Institute"/>
            <person name="Vesth T.C."/>
            <person name="Nybo J."/>
            <person name="Theobald S."/>
            <person name="Brandl J."/>
            <person name="Frisvad J.C."/>
            <person name="Nielsen K.F."/>
            <person name="Lyhne E.K."/>
            <person name="Kogle M.E."/>
            <person name="Kuo A."/>
            <person name="Riley R."/>
            <person name="Clum A."/>
            <person name="Nolan M."/>
            <person name="Lipzen A."/>
            <person name="Salamov A."/>
            <person name="Henrissat B."/>
            <person name="Wiebenga A."/>
            <person name="De vries R.P."/>
            <person name="Grigoriev I.V."/>
            <person name="Mortensen U.H."/>
            <person name="Andersen M.R."/>
            <person name="Baker S.E."/>
        </authorList>
    </citation>
    <scope>NUCLEOTIDE SEQUENCE</scope>
    <source>
        <strain evidence="1">CBS 115574</strain>
    </source>
</reference>
<dbReference type="Proteomes" id="UP000249748">
    <property type="component" value="Unassembled WGS sequence"/>
</dbReference>
<gene>
    <name evidence="1" type="ORF">BO79DRAFT_58129</name>
</gene>
<evidence type="ECO:0000313" key="2">
    <source>
        <dbReference type="Proteomes" id="UP000249748"/>
    </source>
</evidence>
<proteinExistence type="predicted"/>
<dbReference type="EMBL" id="KZ824575">
    <property type="protein sequence ID" value="RAK84340.1"/>
    <property type="molecule type" value="Genomic_DNA"/>
</dbReference>